<feature type="non-terminal residue" evidence="1">
    <location>
        <position position="1"/>
    </location>
</feature>
<evidence type="ECO:0000313" key="1">
    <source>
        <dbReference type="EMBL" id="CAK0809598.1"/>
    </source>
</evidence>
<evidence type="ECO:0000313" key="2">
    <source>
        <dbReference type="Proteomes" id="UP001189429"/>
    </source>
</evidence>
<comment type="caution">
    <text evidence="1">The sequence shown here is derived from an EMBL/GenBank/DDBJ whole genome shotgun (WGS) entry which is preliminary data.</text>
</comment>
<feature type="non-terminal residue" evidence="1">
    <location>
        <position position="1386"/>
    </location>
</feature>
<keyword evidence="2" id="KW-1185">Reference proteome</keyword>
<accession>A0ABN9QUG5</accession>
<gene>
    <name evidence="1" type="ORF">PCOR1329_LOCUS14813</name>
</gene>
<proteinExistence type="predicted"/>
<reference evidence="1" key="1">
    <citation type="submission" date="2023-10" db="EMBL/GenBank/DDBJ databases">
        <authorList>
            <person name="Chen Y."/>
            <person name="Shah S."/>
            <person name="Dougan E. K."/>
            <person name="Thang M."/>
            <person name="Chan C."/>
        </authorList>
    </citation>
    <scope>NUCLEOTIDE SEQUENCE [LARGE SCALE GENOMIC DNA]</scope>
</reference>
<protein>
    <submittedName>
        <fullName evidence="1">Uncharacterized protein</fullName>
    </submittedName>
</protein>
<dbReference type="Proteomes" id="UP001189429">
    <property type="component" value="Unassembled WGS sequence"/>
</dbReference>
<organism evidence="1 2">
    <name type="scientific">Prorocentrum cordatum</name>
    <dbReference type="NCBI Taxonomy" id="2364126"/>
    <lineage>
        <taxon>Eukaryota</taxon>
        <taxon>Sar</taxon>
        <taxon>Alveolata</taxon>
        <taxon>Dinophyceae</taxon>
        <taxon>Prorocentrales</taxon>
        <taxon>Prorocentraceae</taxon>
        <taxon>Prorocentrum</taxon>
    </lineage>
</organism>
<sequence length="1386" mass="156080">AAPDAELPVPAAAVGIAAQGAEGDALADDAAVALPDDDIMAVEPESVDSPNDFTRIQYDGDLLTVYYDHFDRRWKVIYDVTGERHVLPATLGEWILDADTDAGEAYVVEVVEREGVPTQIDLDDVLRMVPYQRESDKDVMFHDSVENDTFSAPEAKRLHQNVALSIKDEVSQAKSKVSIFIFDLPRNGCHVYFDVHGVFEAMDVHHFTQQYGTYICNQWKRWHTAASKLGVHGVLSSAPYQNSPHFEEGPNASRPLSEKTFSTCALIYMLGRWSSDKQRNGRFVGQGAADKAVSFLGRMLKGLFASRDSGITMSVYLDGDFQRRPNGSMFFGKTLCVLPVSTVGRVDFSNLNDLSRAGSERAAALWNLLAQRFDIQDVMLVDFVAWVASLPPQPCHAKFQLQVFCCLGSLIDQIICDLWDEQGTNPMFEIEAFQGCKKRLLQENAMYIARSRSVASADGCKFLSSTFDSSNVRGSTVMNGAYVLPDNRAWWGCPQETAAFVGQATEAHARGDSELEAALADMRDRHQNLLKRKANDGRKLIWRPKKKHRKASANLGCEVDNQMSLFLPKGIFAFRVPFEEAERLPAIEWPRWSVCPDQGPTCVTAVSHWQRKLNVNVDVTWDMCHRWHNDIMGGLKASGLGNHLTLALLRVNIPSSPWHQDERLNQNRDAFDELMKFEAPETCVLFKAMAVDMLKEEAGRSFAAEEHPEQALWNSFKEDNPLTLKDTVVVNSRWVKLIRKLRDDIRNYHQRAFIYLHTCVEMDLLVTDQMSRIVAHSMAIPTVTSARRLTPEELAVRKNNCNQLVMGLMDMLNPDTLRKDEVCVCAAEPWEQAFGEMNATLRNCHDGMKWMLEHLDGHFVSVCMATFKQLSSVAALRYCQFILPQPGAMAPQDWDRTKFDEDQVAECFAHAVMCINAKRISSSAPLLLGWSSRSIYFTRDDDKAKNEIAKLRADADTFEHFQGKGGDIEEGIDFVMRSPFQTMAVQQVYQVVRDKGFALDPEATRFFQKAHSRLLISQCVEDGFNEQKNATLPYANRRASMETNLTVIRERRALSTKHDFKELEESVASRGAGAPHLNSASYQRPWMQNPEELRSLSGYNKQADFYSPRADHWGAQFADQVLAQQVRCSGSEGKIHQAWLGSMFDCRHNIVVRRVRDGAPVGPLLLPLGHMYQSAAIAWPVEKQTITVGESTYEYFVFQRPADERAIFHAVVDHAEWEAVRVEWKSPFSQCLEWGVHGKSHGVFPFARGEFRPILKVLAESCFGVLKKDFLTKLAQILGVGDATSNGLYHILEALVRHELKPISESDLSAIMSKRLASFATEQDTIISVFMDVDGAHEYLTKDDHENLVQSGKKVKIAIAELSDYSTEYKKRRAEIRDALMAAEAL</sequence>
<name>A0ABN9QUG5_9DINO</name>
<dbReference type="EMBL" id="CAUYUJ010004446">
    <property type="protein sequence ID" value="CAK0809598.1"/>
    <property type="molecule type" value="Genomic_DNA"/>
</dbReference>